<keyword evidence="3" id="KW-1185">Reference proteome</keyword>
<dbReference type="AlphaFoldDB" id="A0A9D4LMT7"/>
<accession>A0A9D4LMT7</accession>
<gene>
    <name evidence="2" type="ORF">DPMN_023498</name>
</gene>
<evidence type="ECO:0000313" key="3">
    <source>
        <dbReference type="Proteomes" id="UP000828390"/>
    </source>
</evidence>
<sequence length="56" mass="6556">MTNVLTKFSTDWAINEASRVLARQRPPMTGEQQKDKQQFQMLNQSNLCKGELKMQR</sequence>
<comment type="caution">
    <text evidence="2">The sequence shown here is derived from an EMBL/GenBank/DDBJ whole genome shotgun (WGS) entry which is preliminary data.</text>
</comment>
<evidence type="ECO:0000313" key="2">
    <source>
        <dbReference type="EMBL" id="KAH3860589.1"/>
    </source>
</evidence>
<proteinExistence type="predicted"/>
<feature type="region of interest" description="Disordered" evidence="1">
    <location>
        <begin position="22"/>
        <end position="56"/>
    </location>
</feature>
<reference evidence="2" key="1">
    <citation type="journal article" date="2019" name="bioRxiv">
        <title>The Genome of the Zebra Mussel, Dreissena polymorpha: A Resource for Invasive Species Research.</title>
        <authorList>
            <person name="McCartney M.A."/>
            <person name="Auch B."/>
            <person name="Kono T."/>
            <person name="Mallez S."/>
            <person name="Zhang Y."/>
            <person name="Obille A."/>
            <person name="Becker A."/>
            <person name="Abrahante J.E."/>
            <person name="Garbe J."/>
            <person name="Badalamenti J.P."/>
            <person name="Herman A."/>
            <person name="Mangelson H."/>
            <person name="Liachko I."/>
            <person name="Sullivan S."/>
            <person name="Sone E.D."/>
            <person name="Koren S."/>
            <person name="Silverstein K.A.T."/>
            <person name="Beckman K.B."/>
            <person name="Gohl D.M."/>
        </authorList>
    </citation>
    <scope>NUCLEOTIDE SEQUENCE</scope>
    <source>
        <strain evidence="2">Duluth1</strain>
        <tissue evidence="2">Whole animal</tissue>
    </source>
</reference>
<reference evidence="2" key="2">
    <citation type="submission" date="2020-11" db="EMBL/GenBank/DDBJ databases">
        <authorList>
            <person name="McCartney M.A."/>
            <person name="Auch B."/>
            <person name="Kono T."/>
            <person name="Mallez S."/>
            <person name="Becker A."/>
            <person name="Gohl D.M."/>
            <person name="Silverstein K.A.T."/>
            <person name="Koren S."/>
            <person name="Bechman K.B."/>
            <person name="Herman A."/>
            <person name="Abrahante J.E."/>
            <person name="Garbe J."/>
        </authorList>
    </citation>
    <scope>NUCLEOTIDE SEQUENCE</scope>
    <source>
        <strain evidence="2">Duluth1</strain>
        <tissue evidence="2">Whole animal</tissue>
    </source>
</reference>
<name>A0A9D4LMT7_DREPO</name>
<protein>
    <submittedName>
        <fullName evidence="2">Uncharacterized protein</fullName>
    </submittedName>
</protein>
<dbReference type="EMBL" id="JAIWYP010000002">
    <property type="protein sequence ID" value="KAH3860589.1"/>
    <property type="molecule type" value="Genomic_DNA"/>
</dbReference>
<evidence type="ECO:0000256" key="1">
    <source>
        <dbReference type="SAM" id="MobiDB-lite"/>
    </source>
</evidence>
<dbReference type="Proteomes" id="UP000828390">
    <property type="component" value="Unassembled WGS sequence"/>
</dbReference>
<organism evidence="2 3">
    <name type="scientific">Dreissena polymorpha</name>
    <name type="common">Zebra mussel</name>
    <name type="synonym">Mytilus polymorpha</name>
    <dbReference type="NCBI Taxonomy" id="45954"/>
    <lineage>
        <taxon>Eukaryota</taxon>
        <taxon>Metazoa</taxon>
        <taxon>Spiralia</taxon>
        <taxon>Lophotrochozoa</taxon>
        <taxon>Mollusca</taxon>
        <taxon>Bivalvia</taxon>
        <taxon>Autobranchia</taxon>
        <taxon>Heteroconchia</taxon>
        <taxon>Euheterodonta</taxon>
        <taxon>Imparidentia</taxon>
        <taxon>Neoheterodontei</taxon>
        <taxon>Myida</taxon>
        <taxon>Dreissenoidea</taxon>
        <taxon>Dreissenidae</taxon>
        <taxon>Dreissena</taxon>
    </lineage>
</organism>
<feature type="compositionally biased region" description="Polar residues" evidence="1">
    <location>
        <begin position="38"/>
        <end position="47"/>
    </location>
</feature>